<proteinExistence type="predicted"/>
<evidence type="ECO:0000313" key="2">
    <source>
        <dbReference type="Proteomes" id="UP000183832"/>
    </source>
</evidence>
<name>A0A1J1IM19_9DIPT</name>
<gene>
    <name evidence="1" type="ORF">CLUMA_CG012832</name>
</gene>
<keyword evidence="2" id="KW-1185">Reference proteome</keyword>
<dbReference type="Proteomes" id="UP000183832">
    <property type="component" value="Unassembled WGS sequence"/>
</dbReference>
<protein>
    <submittedName>
        <fullName evidence="1">CLUMA_CG012832, isoform A</fullName>
    </submittedName>
</protein>
<dbReference type="AlphaFoldDB" id="A0A1J1IM19"/>
<dbReference type="EMBL" id="CVRI01000051">
    <property type="protein sequence ID" value="CRK99513.1"/>
    <property type="molecule type" value="Genomic_DNA"/>
</dbReference>
<evidence type="ECO:0000313" key="1">
    <source>
        <dbReference type="EMBL" id="CRK99513.1"/>
    </source>
</evidence>
<organism evidence="1 2">
    <name type="scientific">Clunio marinus</name>
    <dbReference type="NCBI Taxonomy" id="568069"/>
    <lineage>
        <taxon>Eukaryota</taxon>
        <taxon>Metazoa</taxon>
        <taxon>Ecdysozoa</taxon>
        <taxon>Arthropoda</taxon>
        <taxon>Hexapoda</taxon>
        <taxon>Insecta</taxon>
        <taxon>Pterygota</taxon>
        <taxon>Neoptera</taxon>
        <taxon>Endopterygota</taxon>
        <taxon>Diptera</taxon>
        <taxon>Nematocera</taxon>
        <taxon>Chironomoidea</taxon>
        <taxon>Chironomidae</taxon>
        <taxon>Clunio</taxon>
    </lineage>
</organism>
<accession>A0A1J1IM19</accession>
<reference evidence="1 2" key="1">
    <citation type="submission" date="2015-04" db="EMBL/GenBank/DDBJ databases">
        <authorList>
            <person name="Syromyatnikov M.Y."/>
            <person name="Popov V.N."/>
        </authorList>
    </citation>
    <scope>NUCLEOTIDE SEQUENCE [LARGE SCALE GENOMIC DNA]</scope>
</reference>
<sequence length="85" mass="9915">MAFFFHYGWNKNDIIIQFPEYLKLVQPCSAVCQLPKNSGWGLRRLLNILNRVKSSRIAMFDLQIKKSHLSFIESDVRCVVENIGK</sequence>